<gene>
    <name evidence="4" type="ORF">soil367_09925</name>
</gene>
<keyword evidence="2" id="KW-0812">Transmembrane</keyword>
<evidence type="ECO:0000313" key="4">
    <source>
        <dbReference type="EMBL" id="QCF26222.1"/>
    </source>
</evidence>
<dbReference type="AlphaFoldDB" id="A0A4P7XIS0"/>
<evidence type="ECO:0000259" key="3">
    <source>
        <dbReference type="SMART" id="SM00460"/>
    </source>
</evidence>
<dbReference type="OrthoDB" id="9804872at2"/>
<feature type="compositionally biased region" description="Low complexity" evidence="1">
    <location>
        <begin position="9"/>
        <end position="33"/>
    </location>
</feature>
<feature type="transmembrane region" description="Helical" evidence="2">
    <location>
        <begin position="54"/>
        <end position="72"/>
    </location>
</feature>
<evidence type="ECO:0000313" key="5">
    <source>
        <dbReference type="Proteomes" id="UP000298049"/>
    </source>
</evidence>
<evidence type="ECO:0000256" key="2">
    <source>
        <dbReference type="SAM" id="Phobius"/>
    </source>
</evidence>
<keyword evidence="5" id="KW-1185">Reference proteome</keyword>
<sequence>MPCSGSSIRPAPTRGRAQPGRRAPARPRSPTASGHVPGGDFLMAGAVSSRSAGAVPHAVMAPLASGFVLLLLPQLQRLPFWLSAVAVLTCAWSVGQHYRWWRPLSKPWRLLLMFALVVIFITTHVSSFTVETAAAFFVLTVALKWTELERPRDVFIMVMILCYLAAVTFLFEQGIFWSLAVLLAVLVLFGSLRSLSGGGAKAGPGAWRSMAWTLLKVLPVVVVLFFIFPRLGPLWSVPLVSEGRSAGLSESMTPGDFADLGRSGERAFRVSFGGAAPAPSQRYWRGLILDQFDGQTWSRSQQASGDRVGRVNRSAGIGELGAGEYEVLLEPSFQPWAYALGGTRPLTGNVMLTEHGLVQFSRPVDTVVRYRMQQSDLDTMAPVDAGLRARYTALPEGFNPETRAWAQRLAADAASDSALIDTLMTMFSELPFFYTLQPAPTGTHSVDEFLFQTREGFCAHYAGALTFALRAAGIPARVVAGYLGGEPGLNNDYLLVRQYDAHAWVEAWVGGPSGGQWLRLDPTAMVAPERVQENWRQALERGEGESATNWARRDYASGPVLDWVNLRLDAANYYWQRFVVDYQGDTQRSLFGKFPGAPSLATLGYWTAAFLAGVVAVVGLVMIRQERTRPSDPVMRYAMYWYRWLKRRNIQTTPGQTPLQQAELAAREFPRHRASVIGFARALNGALYNPESSATLQDLAQRWQRLKKVPRSAGRRRSPSRA</sequence>
<feature type="transmembrane region" description="Helical" evidence="2">
    <location>
        <begin position="603"/>
        <end position="623"/>
    </location>
</feature>
<dbReference type="InterPro" id="IPR052901">
    <property type="entry name" value="Bact_TGase-like"/>
</dbReference>
<proteinExistence type="predicted"/>
<dbReference type="KEGG" id="hmi:soil367_09925"/>
<dbReference type="SUPFAM" id="SSF54001">
    <property type="entry name" value="Cysteine proteinases"/>
    <property type="match status" value="1"/>
</dbReference>
<dbReference type="Pfam" id="PF01841">
    <property type="entry name" value="Transglut_core"/>
    <property type="match status" value="1"/>
</dbReference>
<dbReference type="EMBL" id="CP031093">
    <property type="protein sequence ID" value="QCF26222.1"/>
    <property type="molecule type" value="Genomic_DNA"/>
</dbReference>
<dbReference type="Proteomes" id="UP000298049">
    <property type="component" value="Chromosome"/>
</dbReference>
<evidence type="ECO:0000256" key="1">
    <source>
        <dbReference type="SAM" id="MobiDB-lite"/>
    </source>
</evidence>
<reference evidence="4 5" key="1">
    <citation type="submission" date="2018-07" db="EMBL/GenBank/DDBJ databases">
        <title>Marsedoiliclastica nanhaica gen. nov. sp. nov., a novel marine hydrocarbonoclastic bacterium isolated from an in-situ enriched hydrocarbon-degrading consortium in deep-sea sediment.</title>
        <authorList>
            <person name="Dong C."/>
            <person name="Ma T."/>
            <person name="Liu R."/>
            <person name="Shao Z."/>
        </authorList>
    </citation>
    <scope>NUCLEOTIDE SEQUENCE [LARGE SCALE GENOMIC DNA]</scope>
    <source>
        <strain evidence="5">soil36-7</strain>
    </source>
</reference>
<feature type="domain" description="Transglutaminase-like" evidence="3">
    <location>
        <begin position="450"/>
        <end position="524"/>
    </location>
</feature>
<dbReference type="SMART" id="SM00460">
    <property type="entry name" value="TGc"/>
    <property type="match status" value="1"/>
</dbReference>
<feature type="transmembrane region" description="Helical" evidence="2">
    <location>
        <begin position="110"/>
        <end position="142"/>
    </location>
</feature>
<keyword evidence="2" id="KW-0472">Membrane</keyword>
<dbReference type="InterPro" id="IPR038765">
    <property type="entry name" value="Papain-like_cys_pep_sf"/>
</dbReference>
<feature type="region of interest" description="Disordered" evidence="1">
    <location>
        <begin position="1"/>
        <end position="37"/>
    </location>
</feature>
<keyword evidence="2" id="KW-1133">Transmembrane helix</keyword>
<feature type="transmembrane region" description="Helical" evidence="2">
    <location>
        <begin position="177"/>
        <end position="195"/>
    </location>
</feature>
<feature type="transmembrane region" description="Helical" evidence="2">
    <location>
        <begin position="79"/>
        <end position="98"/>
    </location>
</feature>
<dbReference type="PANTHER" id="PTHR42736:SF1">
    <property type="entry name" value="PROTEIN-GLUTAMINE GAMMA-GLUTAMYLTRANSFERASE"/>
    <property type="match status" value="1"/>
</dbReference>
<protein>
    <submittedName>
        <fullName evidence="4">DUF3488 domain-containing protein</fullName>
    </submittedName>
</protein>
<accession>A0A4P7XIS0</accession>
<feature type="transmembrane region" description="Helical" evidence="2">
    <location>
        <begin position="207"/>
        <end position="228"/>
    </location>
</feature>
<dbReference type="InterPro" id="IPR021878">
    <property type="entry name" value="TgpA_N"/>
</dbReference>
<dbReference type="PANTHER" id="PTHR42736">
    <property type="entry name" value="PROTEIN-GLUTAMINE GAMMA-GLUTAMYLTRANSFERASE"/>
    <property type="match status" value="1"/>
</dbReference>
<dbReference type="InterPro" id="IPR002931">
    <property type="entry name" value="Transglutaminase-like"/>
</dbReference>
<name>A0A4P7XIS0_9ALTE</name>
<dbReference type="Pfam" id="PF11992">
    <property type="entry name" value="TgpA_N"/>
    <property type="match status" value="1"/>
</dbReference>
<organism evidence="4 5">
    <name type="scientific">Hydrocarboniclastica marina</name>
    <dbReference type="NCBI Taxonomy" id="2259620"/>
    <lineage>
        <taxon>Bacteria</taxon>
        <taxon>Pseudomonadati</taxon>
        <taxon>Pseudomonadota</taxon>
        <taxon>Gammaproteobacteria</taxon>
        <taxon>Alteromonadales</taxon>
        <taxon>Alteromonadaceae</taxon>
        <taxon>Hydrocarboniclastica</taxon>
    </lineage>
</organism>
<feature type="transmembrane region" description="Helical" evidence="2">
    <location>
        <begin position="154"/>
        <end position="171"/>
    </location>
</feature>
<dbReference type="Gene3D" id="3.10.620.30">
    <property type="match status" value="1"/>
</dbReference>